<dbReference type="EMBL" id="MNVO01000066">
    <property type="protein sequence ID" value="OIO31385.1"/>
    <property type="molecule type" value="Genomic_DNA"/>
</dbReference>
<keyword evidence="1" id="KW-0812">Transmembrane</keyword>
<sequence>MMIVKNSRIQKVFPRSAWLKKDGSILNLKVRTGFFVQMKFFFICTLVCQFYIVFQKLFRKFEPIIRFLLKSR</sequence>
<comment type="caution">
    <text evidence="2">The sequence shown here is derived from an EMBL/GenBank/DDBJ whole genome shotgun (WGS) entry which is preliminary data.</text>
</comment>
<dbReference type="AlphaFoldDB" id="A0A1J4V7X4"/>
<dbReference type="Proteomes" id="UP000183206">
    <property type="component" value="Unassembled WGS sequence"/>
</dbReference>
<evidence type="ECO:0000313" key="3">
    <source>
        <dbReference type="Proteomes" id="UP000183206"/>
    </source>
</evidence>
<keyword evidence="1" id="KW-0472">Membrane</keyword>
<accession>A0A1J4V7X4</accession>
<evidence type="ECO:0000313" key="2">
    <source>
        <dbReference type="EMBL" id="OIO31385.1"/>
    </source>
</evidence>
<feature type="transmembrane region" description="Helical" evidence="1">
    <location>
        <begin position="34"/>
        <end position="54"/>
    </location>
</feature>
<reference evidence="2 3" key="1">
    <citation type="journal article" date="2016" name="Environ. Microbiol.">
        <title>Genomic resolution of a cold subsurface aquifer community provides metabolic insights for novel microbes adapted to high CO concentrations.</title>
        <authorList>
            <person name="Probst A.J."/>
            <person name="Castelle C.J."/>
            <person name="Singh A."/>
            <person name="Brown C.T."/>
            <person name="Anantharaman K."/>
            <person name="Sharon I."/>
            <person name="Hug L.A."/>
            <person name="Burstein D."/>
            <person name="Emerson J.B."/>
            <person name="Thomas B.C."/>
            <person name="Banfield J.F."/>
        </authorList>
    </citation>
    <scope>NUCLEOTIDE SEQUENCE [LARGE SCALE GENOMIC DNA]</scope>
    <source>
        <strain evidence="2">CG1_02_47_685</strain>
    </source>
</reference>
<evidence type="ECO:0000256" key="1">
    <source>
        <dbReference type="SAM" id="Phobius"/>
    </source>
</evidence>
<proteinExistence type="predicted"/>
<gene>
    <name evidence="2" type="ORF">AUJ44_04590</name>
</gene>
<protein>
    <submittedName>
        <fullName evidence="2">Uncharacterized protein</fullName>
    </submittedName>
</protein>
<keyword evidence="1" id="KW-1133">Transmembrane helix</keyword>
<organism evidence="2 3">
    <name type="scientific">Candidatus Nomurabacteria bacterium CG1_02_47_685</name>
    <dbReference type="NCBI Taxonomy" id="1805282"/>
    <lineage>
        <taxon>Bacteria</taxon>
        <taxon>Candidatus Nomuraibacteriota</taxon>
    </lineage>
</organism>
<name>A0A1J4V7X4_9BACT</name>